<dbReference type="SUPFAM" id="SSF52402">
    <property type="entry name" value="Adenine nucleotide alpha hydrolases-like"/>
    <property type="match status" value="1"/>
</dbReference>
<organism evidence="10 11">
    <name type="scientific">Candidatus Amunia macphersoniae</name>
    <dbReference type="NCBI Taxonomy" id="3127014"/>
    <lineage>
        <taxon>Bacteria</taxon>
        <taxon>Bacillati</taxon>
        <taxon>Candidatus Dormiibacterota</taxon>
        <taxon>Candidatus Dormibacteria</taxon>
        <taxon>Candidatus Aeolococcales</taxon>
        <taxon>Candidatus Aeolococcaceae</taxon>
        <taxon>Candidatus Amunia</taxon>
    </lineage>
</organism>
<dbReference type="PROSITE" id="PS51278">
    <property type="entry name" value="GATASE_TYPE_2"/>
    <property type="match status" value="1"/>
</dbReference>
<dbReference type="Pfam" id="PF13537">
    <property type="entry name" value="GATase_7"/>
    <property type="match status" value="1"/>
</dbReference>
<dbReference type="SUPFAM" id="SSF56235">
    <property type="entry name" value="N-terminal nucleophile aminohydrolases (Ntn hydrolases)"/>
    <property type="match status" value="1"/>
</dbReference>
<dbReference type="CDD" id="cd01991">
    <property type="entry name" value="Asn_synthase_B_C"/>
    <property type="match status" value="1"/>
</dbReference>
<keyword evidence="5" id="KW-0067">ATP-binding</keyword>
<dbReference type="InterPro" id="IPR002847">
    <property type="entry name" value="F420-0_gamma-glut_ligase-dom"/>
</dbReference>
<dbReference type="InterPro" id="IPR006426">
    <property type="entry name" value="Asn_synth_AEB"/>
</dbReference>
<dbReference type="InterPro" id="IPR014729">
    <property type="entry name" value="Rossmann-like_a/b/a_fold"/>
</dbReference>
<dbReference type="InterPro" id="IPR029055">
    <property type="entry name" value="Ntn_hydrolases_N"/>
</dbReference>
<accession>A0A934KP02</accession>
<dbReference type="PANTHER" id="PTHR43284:SF1">
    <property type="entry name" value="ASPARAGINE SYNTHETASE"/>
    <property type="match status" value="1"/>
</dbReference>
<keyword evidence="6" id="KW-0061">Asparagine biosynthesis</keyword>
<dbReference type="GO" id="GO:0006529">
    <property type="term" value="P:asparagine biosynthetic process"/>
    <property type="evidence" value="ECO:0007669"/>
    <property type="project" value="UniProtKB-KW"/>
</dbReference>
<evidence type="ECO:0000256" key="4">
    <source>
        <dbReference type="ARBA" id="ARBA00022741"/>
    </source>
</evidence>
<comment type="pathway">
    <text evidence="1">Amino-acid biosynthesis; L-asparagine biosynthesis; L-asparagine from L-aspartate (L-Gln route): step 1/1.</text>
</comment>
<reference evidence="10 11" key="1">
    <citation type="submission" date="2020-10" db="EMBL/GenBank/DDBJ databases">
        <title>Ca. Dormibacterota MAGs.</title>
        <authorList>
            <person name="Montgomery K."/>
        </authorList>
    </citation>
    <scope>NUCLEOTIDE SEQUENCE [LARGE SCALE GENOMIC DNA]</scope>
    <source>
        <strain evidence="10">Mitchell_Peninsula_5</strain>
    </source>
</reference>
<comment type="caution">
    <text evidence="10">The sequence shown here is derived from an EMBL/GenBank/DDBJ whole genome shotgun (WGS) entry which is preliminary data.</text>
</comment>
<evidence type="ECO:0000256" key="3">
    <source>
        <dbReference type="ARBA" id="ARBA00012737"/>
    </source>
</evidence>
<dbReference type="InterPro" id="IPR051786">
    <property type="entry name" value="ASN_synthetase/amidase"/>
</dbReference>
<dbReference type="Pfam" id="PF00733">
    <property type="entry name" value="Asn_synthase"/>
    <property type="match status" value="1"/>
</dbReference>
<dbReference type="GO" id="GO:0004066">
    <property type="term" value="F:asparagine synthase (glutamine-hydrolyzing) activity"/>
    <property type="evidence" value="ECO:0007669"/>
    <property type="project" value="UniProtKB-EC"/>
</dbReference>
<sequence>MCGISGFFGPRDSTLLRTMTDAQRHRGPDDDGYLETDVASLGFRRLSIIDIVHGAQPMSVDQGRLQIVYNGEVYNFRELRGELEGLGHRFDTHCDTEVVLHAYQEWGAAAFPRFNGMWGLALLDARGGSPKLILCRDHFGIKPLYFARSGARVLFASEIKSILQDSRFERRVDEQSMYEYLAHGAFDHKSHATFFDGISQVPAAAWVTIDGDGVTTSTYWTPVLDESGSADPAGFREVFDRAVTRRLIADVPVGICLSGGLDSSSICGVMARQLAEHLPDAASLGDRLKTFSAVFPGDPIDESRYIDAVLTTTGADNARVEPTAVDFVRELEAWVWHVEQPMVSSAPFAMWMVTRRAAQDVTVVLDGQGGDELLAGYDHYPFVYVRQLLRERRWGDFAREAWRSRDIYSPLIRRRLRDRRLHVDVRPMLQRDFLRGKRAPVDDRVQDHLKRRLLQDFLVWSLPPLLRYEDRCSMAHSLEARLPFLDQELVDYILHLPAAAIIRDGWNRRVLRDGLADVLPPVIRRRRKKIGFTTPEFRWYRRQRAALQSLLRSPRFSARPYWHGPAVAEGFRAACAGESAESMFFWRVINAEIWLRIFFDDRVTNLEASSSDPGFARRGDEMVARAGEDARALVDACRPNFGRHLFTRLRDGRILARVPLRSKVLVGGDDLHAELRRPLLDLRDRGVSLRDGDLMLVSEKALAITQGRSLPVDQVVIQPLARILSRFVSRVPTGIGIGHPATMQLAIEEAGAPRILLAATVAALTRPLRIRGMFYRVAGSGVNAIDGPSHLNLPPYDRYAIKGPEDPDGAARHLANRLSIEFDVKVEVAVIDANDLTASVLGSSPGVDRQTVLAAVADNPLGQTDEATPFALMREIRVSTARPQPAPVLVSSGR</sequence>
<dbReference type="GO" id="GO:0005524">
    <property type="term" value="F:ATP binding"/>
    <property type="evidence" value="ECO:0007669"/>
    <property type="project" value="UniProtKB-KW"/>
</dbReference>
<feature type="domain" description="Glutamine amidotransferase type-2" evidence="9">
    <location>
        <begin position="2"/>
        <end position="183"/>
    </location>
</feature>
<evidence type="ECO:0000256" key="5">
    <source>
        <dbReference type="ARBA" id="ARBA00022840"/>
    </source>
</evidence>
<comment type="similarity">
    <text evidence="2">Belongs to the asparagine synthetase family.</text>
</comment>
<keyword evidence="4" id="KW-0547">Nucleotide-binding</keyword>
<keyword evidence="7" id="KW-0315">Glutamine amidotransferase</keyword>
<dbReference type="EC" id="6.3.5.4" evidence="3"/>
<dbReference type="AlphaFoldDB" id="A0A934KP02"/>
<dbReference type="InterPro" id="IPR001962">
    <property type="entry name" value="Asn_synthase"/>
</dbReference>
<evidence type="ECO:0000256" key="6">
    <source>
        <dbReference type="ARBA" id="ARBA00022888"/>
    </source>
</evidence>
<dbReference type="NCBIfam" id="TIGR01536">
    <property type="entry name" value="asn_synth_AEB"/>
    <property type="match status" value="1"/>
</dbReference>
<proteinExistence type="inferred from homology"/>
<dbReference type="SUPFAM" id="SSF144010">
    <property type="entry name" value="CofE-like"/>
    <property type="match status" value="1"/>
</dbReference>
<evidence type="ECO:0000259" key="9">
    <source>
        <dbReference type="PROSITE" id="PS51278"/>
    </source>
</evidence>
<keyword evidence="10" id="KW-0436">Ligase</keyword>
<evidence type="ECO:0000256" key="8">
    <source>
        <dbReference type="ARBA" id="ARBA00048741"/>
    </source>
</evidence>
<dbReference type="InterPro" id="IPR033738">
    <property type="entry name" value="AsnB_N"/>
</dbReference>
<name>A0A934KP02_9BACT</name>
<evidence type="ECO:0000313" key="11">
    <source>
        <dbReference type="Proteomes" id="UP000614410"/>
    </source>
</evidence>
<dbReference type="Proteomes" id="UP000614410">
    <property type="component" value="Unassembled WGS sequence"/>
</dbReference>
<evidence type="ECO:0000313" key="10">
    <source>
        <dbReference type="EMBL" id="MBJ7610443.1"/>
    </source>
</evidence>
<dbReference type="EMBL" id="JAEKNN010000062">
    <property type="protein sequence ID" value="MBJ7610443.1"/>
    <property type="molecule type" value="Genomic_DNA"/>
</dbReference>
<keyword evidence="6" id="KW-0028">Amino-acid biosynthesis</keyword>
<protein>
    <recommendedName>
        <fullName evidence="3">asparagine synthase (glutamine-hydrolyzing)</fullName>
        <ecNumber evidence="3">6.3.5.4</ecNumber>
    </recommendedName>
</protein>
<dbReference type="PANTHER" id="PTHR43284">
    <property type="entry name" value="ASPARAGINE SYNTHETASE (GLUTAMINE-HYDROLYZING)"/>
    <property type="match status" value="1"/>
</dbReference>
<evidence type="ECO:0000256" key="7">
    <source>
        <dbReference type="ARBA" id="ARBA00022962"/>
    </source>
</evidence>
<dbReference type="Gene3D" id="3.30.1330.100">
    <property type="entry name" value="CofE-like"/>
    <property type="match status" value="1"/>
</dbReference>
<dbReference type="Gene3D" id="3.60.20.10">
    <property type="entry name" value="Glutamine Phosphoribosylpyrophosphate, subunit 1, domain 1"/>
    <property type="match status" value="1"/>
</dbReference>
<dbReference type="InterPro" id="IPR017932">
    <property type="entry name" value="GATase_2_dom"/>
</dbReference>
<dbReference type="GO" id="GO:0005829">
    <property type="term" value="C:cytosol"/>
    <property type="evidence" value="ECO:0007669"/>
    <property type="project" value="TreeGrafter"/>
</dbReference>
<comment type="catalytic activity">
    <reaction evidence="8">
        <text>L-aspartate + L-glutamine + ATP + H2O = L-asparagine + L-glutamate + AMP + diphosphate + H(+)</text>
        <dbReference type="Rhea" id="RHEA:12228"/>
        <dbReference type="ChEBI" id="CHEBI:15377"/>
        <dbReference type="ChEBI" id="CHEBI:15378"/>
        <dbReference type="ChEBI" id="CHEBI:29985"/>
        <dbReference type="ChEBI" id="CHEBI:29991"/>
        <dbReference type="ChEBI" id="CHEBI:30616"/>
        <dbReference type="ChEBI" id="CHEBI:33019"/>
        <dbReference type="ChEBI" id="CHEBI:58048"/>
        <dbReference type="ChEBI" id="CHEBI:58359"/>
        <dbReference type="ChEBI" id="CHEBI:456215"/>
        <dbReference type="EC" id="6.3.5.4"/>
    </reaction>
</comment>
<dbReference type="CDD" id="cd00712">
    <property type="entry name" value="AsnB"/>
    <property type="match status" value="1"/>
</dbReference>
<evidence type="ECO:0000256" key="1">
    <source>
        <dbReference type="ARBA" id="ARBA00005187"/>
    </source>
</evidence>
<dbReference type="Gene3D" id="3.40.50.620">
    <property type="entry name" value="HUPs"/>
    <property type="match status" value="1"/>
</dbReference>
<gene>
    <name evidence="10" type="primary">asnB</name>
    <name evidence="10" type="ORF">JF887_13575</name>
</gene>
<dbReference type="Pfam" id="PF01996">
    <property type="entry name" value="F420_ligase"/>
    <property type="match status" value="1"/>
</dbReference>
<evidence type="ECO:0000256" key="2">
    <source>
        <dbReference type="ARBA" id="ARBA00005752"/>
    </source>
</evidence>